<dbReference type="CDD" id="cd12925">
    <property type="entry name" value="iSH2_PIK3R3"/>
    <property type="match status" value="1"/>
</dbReference>
<evidence type="ECO:0000256" key="2">
    <source>
        <dbReference type="ARBA" id="ARBA00022443"/>
    </source>
</evidence>
<evidence type="ECO:0000256" key="13">
    <source>
        <dbReference type="SAM" id="MobiDB-lite"/>
    </source>
</evidence>
<dbReference type="GO" id="GO:0046854">
    <property type="term" value="P:phosphatidylinositol phosphate biosynthetic process"/>
    <property type="evidence" value="ECO:0007669"/>
    <property type="project" value="TreeGrafter"/>
</dbReference>
<dbReference type="InterPro" id="IPR008936">
    <property type="entry name" value="Rho_GTPase_activation_prot"/>
</dbReference>
<evidence type="ECO:0000259" key="15">
    <source>
        <dbReference type="PROSITE" id="PS50002"/>
    </source>
</evidence>
<dbReference type="PANTHER" id="PTHR10155:SF2">
    <property type="entry name" value="PHOSPHATIDYLINOSITOL 3-KINASE REGULATORY SUBUNIT GAMMA"/>
    <property type="match status" value="1"/>
</dbReference>
<dbReference type="InterPro" id="IPR000198">
    <property type="entry name" value="RhoGAP_dom"/>
</dbReference>
<comment type="similarity">
    <text evidence="1">Belongs to the PI3K p85 subunit family.</text>
</comment>
<feature type="coiled-coil region" evidence="12">
    <location>
        <begin position="460"/>
        <end position="487"/>
    </location>
</feature>
<feature type="non-terminal residue" evidence="17">
    <location>
        <position position="1"/>
    </location>
</feature>
<dbReference type="OrthoDB" id="3175255at2759"/>
<dbReference type="PRINTS" id="PR00401">
    <property type="entry name" value="SH2DOMAIN"/>
</dbReference>
<evidence type="ECO:0000256" key="8">
    <source>
        <dbReference type="ARBA" id="ARBA00071518"/>
    </source>
</evidence>
<evidence type="ECO:0000256" key="10">
    <source>
        <dbReference type="PROSITE-ProRule" id="PRU00191"/>
    </source>
</evidence>
<dbReference type="InterPro" id="IPR035022">
    <property type="entry name" value="PI3kinase_P85_nSH2"/>
</dbReference>
<dbReference type="CDD" id="cd09930">
    <property type="entry name" value="SH2_cSH2_p85_like"/>
    <property type="match status" value="1"/>
</dbReference>
<feature type="domain" description="SH3" evidence="15">
    <location>
        <begin position="2"/>
        <end position="77"/>
    </location>
</feature>
<dbReference type="InterPro" id="IPR001452">
    <property type="entry name" value="SH3_domain"/>
</dbReference>
<dbReference type="CDD" id="cd09942">
    <property type="entry name" value="SH2_nSH2_p85_like"/>
    <property type="match status" value="1"/>
</dbReference>
<dbReference type="InterPro" id="IPR000980">
    <property type="entry name" value="SH2"/>
</dbReference>
<dbReference type="GO" id="GO:0005942">
    <property type="term" value="C:phosphatidylinositol 3-kinase complex"/>
    <property type="evidence" value="ECO:0007669"/>
    <property type="project" value="TreeGrafter"/>
</dbReference>
<dbReference type="GO" id="GO:0008286">
    <property type="term" value="P:insulin receptor signaling pathway"/>
    <property type="evidence" value="ECO:0007669"/>
    <property type="project" value="TreeGrafter"/>
</dbReference>
<dbReference type="Gene3D" id="3.30.505.10">
    <property type="entry name" value="SH2 domain"/>
    <property type="match status" value="2"/>
</dbReference>
<evidence type="ECO:0000256" key="5">
    <source>
        <dbReference type="ARBA" id="ARBA00022999"/>
    </source>
</evidence>
<dbReference type="Pfam" id="PF16454">
    <property type="entry name" value="PI3K_P85_iSH2"/>
    <property type="match status" value="1"/>
</dbReference>
<gene>
    <name evidence="17" type="primary">Pik3r1_1</name>
    <name evidence="17" type="ORF">EULNIG_R13693</name>
</gene>
<keyword evidence="4" id="KW-0677">Repeat</keyword>
<accession>A0A7K8DIX8</accession>
<feature type="domain" description="SH2" evidence="14">
    <location>
        <begin position="344"/>
        <end position="439"/>
    </location>
</feature>
<evidence type="ECO:0000256" key="6">
    <source>
        <dbReference type="ARBA" id="ARBA00057933"/>
    </source>
</evidence>
<evidence type="ECO:0000256" key="9">
    <source>
        <dbReference type="ARBA" id="ARBA00082483"/>
    </source>
</evidence>
<keyword evidence="3" id="KW-0597">Phosphoprotein</keyword>
<dbReference type="Gene3D" id="1.10.555.10">
    <property type="entry name" value="Rho GTPase activation protein"/>
    <property type="match status" value="1"/>
</dbReference>
<evidence type="ECO:0000256" key="1">
    <source>
        <dbReference type="ARBA" id="ARBA00009442"/>
    </source>
</evidence>
<dbReference type="PROSITE" id="PS50002">
    <property type="entry name" value="SH3"/>
    <property type="match status" value="1"/>
</dbReference>
<dbReference type="GO" id="GO:0016301">
    <property type="term" value="F:kinase activity"/>
    <property type="evidence" value="ECO:0007669"/>
    <property type="project" value="UniProtKB-KW"/>
</dbReference>
<dbReference type="SUPFAM" id="SSF50044">
    <property type="entry name" value="SH3-domain"/>
    <property type="match status" value="1"/>
</dbReference>
<evidence type="ECO:0000256" key="7">
    <source>
        <dbReference type="ARBA" id="ARBA00066175"/>
    </source>
</evidence>
<keyword evidence="12" id="KW-0175">Coiled coil</keyword>
<evidence type="ECO:0000256" key="11">
    <source>
        <dbReference type="PROSITE-ProRule" id="PRU00192"/>
    </source>
</evidence>
<dbReference type="SMART" id="SM00252">
    <property type="entry name" value="SH2"/>
    <property type="match status" value="2"/>
</dbReference>
<dbReference type="Pfam" id="PF00620">
    <property type="entry name" value="RhoGAP"/>
    <property type="match status" value="1"/>
</dbReference>
<evidence type="ECO:0000313" key="17">
    <source>
        <dbReference type="EMBL" id="NXB39207.1"/>
    </source>
</evidence>
<dbReference type="PANTHER" id="PTHR10155">
    <property type="entry name" value="PHOSPHATIDYLINOSITOL 3-KINASE REGULATORY SUBUNIT"/>
    <property type="match status" value="1"/>
</dbReference>
<keyword evidence="18" id="KW-1185">Reference proteome</keyword>
<dbReference type="SUPFAM" id="SSF55550">
    <property type="entry name" value="SH2 domain"/>
    <property type="match status" value="2"/>
</dbReference>
<feature type="region of interest" description="Disordered" evidence="13">
    <location>
        <begin position="135"/>
        <end position="161"/>
    </location>
</feature>
<evidence type="ECO:0000256" key="4">
    <source>
        <dbReference type="ARBA" id="ARBA00022737"/>
    </source>
</evidence>
<dbReference type="AlphaFoldDB" id="A0A7K8DIX8"/>
<evidence type="ECO:0000256" key="3">
    <source>
        <dbReference type="ARBA" id="ARBA00022553"/>
    </source>
</evidence>
<protein>
    <recommendedName>
        <fullName evidence="8">Phosphatidylinositol 3-kinase regulatory subunit gamma</fullName>
    </recommendedName>
    <alternativeName>
        <fullName evidence="9">p55PIK</fullName>
    </alternativeName>
</protein>
<name>A0A7K8DIX8_9CORV</name>
<keyword evidence="17" id="KW-0808">Transferase</keyword>
<evidence type="ECO:0000259" key="14">
    <source>
        <dbReference type="PROSITE" id="PS50001"/>
    </source>
</evidence>
<dbReference type="SMART" id="SM00326">
    <property type="entry name" value="SH3"/>
    <property type="match status" value="1"/>
</dbReference>
<keyword evidence="5 10" id="KW-0727">SH2 domain</keyword>
<comment type="function">
    <text evidence="6">Binds to activated (phosphorylated) protein-tyrosine kinases through its SH2 domain and regulates their kinase activity. During insulin stimulation, it also binds to IRS-1.</text>
</comment>
<dbReference type="SUPFAM" id="SSF48350">
    <property type="entry name" value="GTPase activation domain, GAP"/>
    <property type="match status" value="1"/>
</dbReference>
<dbReference type="SMART" id="SM00324">
    <property type="entry name" value="RhoGAP"/>
    <property type="match status" value="1"/>
</dbReference>
<keyword evidence="2 11" id="KW-0728">SH3 domain</keyword>
<evidence type="ECO:0000256" key="12">
    <source>
        <dbReference type="SAM" id="Coils"/>
    </source>
</evidence>
<dbReference type="InterPro" id="IPR035020">
    <property type="entry name" value="PI3kinase_P85_cSH2"/>
</dbReference>
<dbReference type="FunFam" id="3.30.505.10:FF:000006">
    <property type="entry name" value="Phosphatidylinositol 3-kinase regulatory subunit alpha"/>
    <property type="match status" value="1"/>
</dbReference>
<dbReference type="GO" id="GO:0046935">
    <property type="term" value="F:1-phosphatidylinositol-3-kinase regulator activity"/>
    <property type="evidence" value="ECO:0007669"/>
    <property type="project" value="TreeGrafter"/>
</dbReference>
<keyword evidence="17" id="KW-0418">Kinase</keyword>
<feature type="domain" description="SH2" evidence="14">
    <location>
        <begin position="637"/>
        <end position="731"/>
    </location>
</feature>
<dbReference type="InterPro" id="IPR036028">
    <property type="entry name" value="SH3-like_dom_sf"/>
</dbReference>
<dbReference type="FunFam" id="1.10.287.1490:FF:000001">
    <property type="entry name" value="Putative phosphatidylinositol 3-kinase regulatory subunit alpha"/>
    <property type="match status" value="1"/>
</dbReference>
<dbReference type="FunFam" id="2.30.30.40:FF:000075">
    <property type="entry name" value="phosphatidylinositol 3-kinase regulatory subunit alpha"/>
    <property type="match status" value="1"/>
</dbReference>
<evidence type="ECO:0000313" key="18">
    <source>
        <dbReference type="Proteomes" id="UP000540150"/>
    </source>
</evidence>
<dbReference type="InterPro" id="IPR036860">
    <property type="entry name" value="SH2_dom_sf"/>
</dbReference>
<dbReference type="Gene3D" id="2.30.30.40">
    <property type="entry name" value="SH3 Domains"/>
    <property type="match status" value="1"/>
</dbReference>
<comment type="subunit">
    <text evidence="7">Heterodimer of a regulatory subunit PIK3R3 and a p110 catalytic subunit (PIK3CA, PIK3CB or PIK3CD). Interacts with AXL.</text>
</comment>
<feature type="domain" description="Rho-GAP" evidence="16">
    <location>
        <begin position="109"/>
        <end position="310"/>
    </location>
</feature>
<evidence type="ECO:0000259" key="16">
    <source>
        <dbReference type="PROSITE" id="PS50238"/>
    </source>
</evidence>
<organism evidence="17 18">
    <name type="scientific">Eulacestoma nigropectus</name>
    <name type="common">wattled ploughbill</name>
    <dbReference type="NCBI Taxonomy" id="461239"/>
    <lineage>
        <taxon>Eukaryota</taxon>
        <taxon>Metazoa</taxon>
        <taxon>Chordata</taxon>
        <taxon>Craniata</taxon>
        <taxon>Vertebrata</taxon>
        <taxon>Euteleostomi</taxon>
        <taxon>Archelosauria</taxon>
        <taxon>Archosauria</taxon>
        <taxon>Dinosauria</taxon>
        <taxon>Saurischia</taxon>
        <taxon>Theropoda</taxon>
        <taxon>Coelurosauria</taxon>
        <taxon>Aves</taxon>
        <taxon>Neognathae</taxon>
        <taxon>Neoaves</taxon>
        <taxon>Telluraves</taxon>
        <taxon>Australaves</taxon>
        <taxon>Passeriformes</taxon>
        <taxon>Corvoidea</taxon>
        <taxon>Pachycephalidae</taxon>
        <taxon>Eulacestoma</taxon>
    </lineage>
</organism>
<dbReference type="PROSITE" id="PS50238">
    <property type="entry name" value="RHOGAP"/>
    <property type="match status" value="1"/>
</dbReference>
<dbReference type="Pfam" id="PF00017">
    <property type="entry name" value="SH2"/>
    <property type="match status" value="2"/>
</dbReference>
<reference evidence="17 18" key="1">
    <citation type="submission" date="2019-09" db="EMBL/GenBank/DDBJ databases">
        <title>Bird 10,000 Genomes (B10K) Project - Family phase.</title>
        <authorList>
            <person name="Zhang G."/>
        </authorList>
    </citation>
    <scope>NUCLEOTIDE SEQUENCE [LARGE SCALE GENOMIC DNA]</scope>
    <source>
        <strain evidence="17">B10K-DU-029-39</strain>
        <tissue evidence="17">Heart or muscle</tissue>
    </source>
</reference>
<dbReference type="EMBL" id="VZTE01005518">
    <property type="protein sequence ID" value="NXB39207.1"/>
    <property type="molecule type" value="Genomic_DNA"/>
</dbReference>
<feature type="non-terminal residue" evidence="17">
    <location>
        <position position="737"/>
    </location>
</feature>
<dbReference type="Proteomes" id="UP000540150">
    <property type="component" value="Unassembled WGS sequence"/>
</dbReference>
<sequence>SSDGLQYRALYEYQKDREEDLALCPGDVLTVSRAGLLSSPNYKDGDERNPQGWLHGVNERTKERGDFPGTYVEYLGPARVTATATKARPRPLPLPPAGTPTPWGLPGQAELTEHPALPEQALPTVARLIEALEKQGTEKPRPPPAGHSRGHSQPPALPCSELRVPSVSLPADASAVDMNLYEAQTLADALKWYLQELPTPLIPPALYSDLVHMAQETPGLEECGQRARALLAPPALPQPQALLLRQLAHHFCRLCQGSHRSRLSPRLLGELFGELLLRPAAARGTFLSPTGAQGGIQSPQQDPSAWERLFPKQALPPKPPKPMTPVNTNGIKDNSSFSLQEAEWYWGDISREEVNDKLRDMPDGTFLVRDASTKMQGDYTLTLRKGGNNKLIKIYHRDGKYGFSDPLTFNSVVELINHYRNESLAQYNPKLDVKLMYPVSRYQQDQLVKEDNIDAVGKKLQEYHAQYQEKSKEYDKLYEEYTRTSQEIQMKRTAIEAFNETIKIFEEQCHSQERYSKEYIERFRREGNDKEIERIMMNYEKLKSRLGEIHDSKMRLEQDLKKQALDNRETDKKMNSIKPDLIQLRKIRDQYLVWLNHKGVRQKRINDWLGIKNENIDDTYFVNEEDENLPHHDEKTWFVGDLNRIQAEDLLCGKPDGAFLIRESSKKGCYACSVVADGEVKHCVIYSTPRGYGFAEPYNLYSTLKDLVLHYQQTSLVQHNDSLNVRLAYPVYAQMPP</sequence>
<dbReference type="InterPro" id="IPR032498">
    <property type="entry name" value="PI3K_P85_iSH2"/>
</dbReference>
<dbReference type="PROSITE" id="PS50001">
    <property type="entry name" value="SH2"/>
    <property type="match status" value="2"/>
</dbReference>
<comment type="caution">
    <text evidence="17">The sequence shown here is derived from an EMBL/GenBank/DDBJ whole genome shotgun (WGS) entry which is preliminary data.</text>
</comment>
<dbReference type="Gene3D" id="1.10.287.1490">
    <property type="match status" value="1"/>
</dbReference>
<dbReference type="PRINTS" id="PR00678">
    <property type="entry name" value="PI3KINASEP85"/>
</dbReference>
<proteinExistence type="inferred from homology"/>
<dbReference type="FunFam" id="3.30.505.10:FF:000017">
    <property type="entry name" value="Phosphatidylinositol 3-kinase regulatory subunit gamma b"/>
    <property type="match status" value="1"/>
</dbReference>